<accession>A0AAD8VXD7</accession>
<keyword evidence="3" id="KW-1185">Reference proteome</keyword>
<evidence type="ECO:0000259" key="1">
    <source>
        <dbReference type="Pfam" id="PF04195"/>
    </source>
</evidence>
<protein>
    <recommendedName>
        <fullName evidence="1">Transposase (putative) gypsy type domain-containing protein</fullName>
    </recommendedName>
</protein>
<dbReference type="Proteomes" id="UP001231189">
    <property type="component" value="Unassembled WGS sequence"/>
</dbReference>
<dbReference type="InterPro" id="IPR007321">
    <property type="entry name" value="Transposase_28"/>
</dbReference>
<reference evidence="2" key="1">
    <citation type="submission" date="2023-07" db="EMBL/GenBank/DDBJ databases">
        <title>A chromosome-level genome assembly of Lolium multiflorum.</title>
        <authorList>
            <person name="Chen Y."/>
            <person name="Copetti D."/>
            <person name="Kolliker R."/>
            <person name="Studer B."/>
        </authorList>
    </citation>
    <scope>NUCLEOTIDE SEQUENCE</scope>
    <source>
        <strain evidence="2">02402/16</strain>
        <tissue evidence="2">Leaf</tissue>
    </source>
</reference>
<dbReference type="Pfam" id="PF04195">
    <property type="entry name" value="Transposase_28"/>
    <property type="match status" value="1"/>
</dbReference>
<dbReference type="AlphaFoldDB" id="A0AAD8VXD7"/>
<feature type="domain" description="Transposase (putative) gypsy type" evidence="1">
    <location>
        <begin position="68"/>
        <end position="107"/>
    </location>
</feature>
<dbReference type="EMBL" id="JAUUTY010000005">
    <property type="protein sequence ID" value="KAK1627152.1"/>
    <property type="molecule type" value="Genomic_DNA"/>
</dbReference>
<gene>
    <name evidence="2" type="ORF">QYE76_001467</name>
</gene>
<dbReference type="PANTHER" id="PTHR33026:SF7">
    <property type="entry name" value="OS03G0100275 PROTEIN"/>
    <property type="match status" value="1"/>
</dbReference>
<sequence>MPPRTKLLKHTSLGTNMSTEEIEISGWERSKISNQDVSTLKKLGLLKKKEVLIFPGDESFPMPRIGYRLHQLTPNSILHISIFITLCECFLRTHPHWGPWKRIFYLRRNSSRNIAYNVGGVLICVRPDIDYFDVKFPDSVQGWRRRWLYIQEEHNNSQEYNIAPFDGAAKILRRRSWDADKGLPDLLSKRRVVMNTRW</sequence>
<name>A0AAD8VXD7_LOLMU</name>
<evidence type="ECO:0000313" key="3">
    <source>
        <dbReference type="Proteomes" id="UP001231189"/>
    </source>
</evidence>
<proteinExistence type="predicted"/>
<evidence type="ECO:0000313" key="2">
    <source>
        <dbReference type="EMBL" id="KAK1627152.1"/>
    </source>
</evidence>
<organism evidence="2 3">
    <name type="scientific">Lolium multiflorum</name>
    <name type="common">Italian ryegrass</name>
    <name type="synonym">Lolium perenne subsp. multiflorum</name>
    <dbReference type="NCBI Taxonomy" id="4521"/>
    <lineage>
        <taxon>Eukaryota</taxon>
        <taxon>Viridiplantae</taxon>
        <taxon>Streptophyta</taxon>
        <taxon>Embryophyta</taxon>
        <taxon>Tracheophyta</taxon>
        <taxon>Spermatophyta</taxon>
        <taxon>Magnoliopsida</taxon>
        <taxon>Liliopsida</taxon>
        <taxon>Poales</taxon>
        <taxon>Poaceae</taxon>
        <taxon>BOP clade</taxon>
        <taxon>Pooideae</taxon>
        <taxon>Poodae</taxon>
        <taxon>Poeae</taxon>
        <taxon>Poeae Chloroplast Group 2 (Poeae type)</taxon>
        <taxon>Loliodinae</taxon>
        <taxon>Loliinae</taxon>
        <taxon>Lolium</taxon>
    </lineage>
</organism>
<comment type="caution">
    <text evidence="2">The sequence shown here is derived from an EMBL/GenBank/DDBJ whole genome shotgun (WGS) entry which is preliminary data.</text>
</comment>
<dbReference type="PANTHER" id="PTHR33026">
    <property type="entry name" value="OS06G0360600 PROTEIN"/>
    <property type="match status" value="1"/>
</dbReference>